<reference evidence="1 2" key="1">
    <citation type="journal article" date="2016" name="Antonie Van Leeuwenhoek">
        <title>Bacillus depressus sp. nov., isolated from soil of a sunflower field.</title>
        <authorList>
            <person name="Wei X."/>
            <person name="Xin D."/>
            <person name="Xin Y."/>
            <person name="Zhang H."/>
            <person name="Wang T."/>
            <person name="Zhang J."/>
        </authorList>
    </citation>
    <scope>NUCLEOTIDE SEQUENCE [LARGE SCALE GENOMIC DNA]</scope>
    <source>
        <strain evidence="1 2">BZ1</strain>
    </source>
</reference>
<dbReference type="Gene3D" id="2.40.10.270">
    <property type="entry name" value="Bacteriophage SPP1 head-tail adaptor protein"/>
    <property type="match status" value="1"/>
</dbReference>
<protein>
    <submittedName>
        <fullName evidence="1">Phage head closure protein</fullName>
    </submittedName>
</protein>
<dbReference type="Proteomes" id="UP000481030">
    <property type="component" value="Unassembled WGS sequence"/>
</dbReference>
<dbReference type="EMBL" id="WBOS01000002">
    <property type="protein sequence ID" value="KAB2337752.1"/>
    <property type="molecule type" value="Genomic_DNA"/>
</dbReference>
<evidence type="ECO:0000313" key="1">
    <source>
        <dbReference type="EMBL" id="KAB2337752.1"/>
    </source>
</evidence>
<dbReference type="InterPro" id="IPR008767">
    <property type="entry name" value="Phage_SPP1_head-tail_adaptor"/>
</dbReference>
<dbReference type="OrthoDB" id="9808209at2"/>
<dbReference type="AlphaFoldDB" id="A0A6L3V8H9"/>
<dbReference type="Pfam" id="PF05521">
    <property type="entry name" value="Phage_HCP"/>
    <property type="match status" value="1"/>
</dbReference>
<dbReference type="InterPro" id="IPR038666">
    <property type="entry name" value="SSP1_head-tail_sf"/>
</dbReference>
<evidence type="ECO:0000313" key="2">
    <source>
        <dbReference type="Proteomes" id="UP000481030"/>
    </source>
</evidence>
<dbReference type="RefSeq" id="WP_151534355.1">
    <property type="nucleotide sequence ID" value="NZ_WBOS01000002.1"/>
</dbReference>
<sequence length="116" mass="13591">MKPFKYNPKKNSGRFRHRISILKAPGPDDVDEVGQPLDDWIPIAETWAAIEPLRGRELFTAQQVNAEVTARITIRYRTGIDRTMKAIYNDNEFEFLYVINTNYANEELQIMCKERQ</sequence>
<comment type="caution">
    <text evidence="1">The sequence shown here is derived from an EMBL/GenBank/DDBJ whole genome shotgun (WGS) entry which is preliminary data.</text>
</comment>
<proteinExistence type="predicted"/>
<gene>
    <name evidence="1" type="ORF">F7731_08650</name>
</gene>
<dbReference type="NCBIfam" id="TIGR01563">
    <property type="entry name" value="gp16_SPP1"/>
    <property type="match status" value="1"/>
</dbReference>
<organism evidence="1 2">
    <name type="scientific">Cytobacillus depressus</name>
    <dbReference type="NCBI Taxonomy" id="1602942"/>
    <lineage>
        <taxon>Bacteria</taxon>
        <taxon>Bacillati</taxon>
        <taxon>Bacillota</taxon>
        <taxon>Bacilli</taxon>
        <taxon>Bacillales</taxon>
        <taxon>Bacillaceae</taxon>
        <taxon>Cytobacillus</taxon>
    </lineage>
</organism>
<accession>A0A6L3V8H9</accession>
<name>A0A6L3V8H9_9BACI</name>
<keyword evidence="2" id="KW-1185">Reference proteome</keyword>